<dbReference type="Proteomes" id="UP000186879">
    <property type="component" value="Chromosome"/>
</dbReference>
<dbReference type="EMBL" id="FNMU01000001">
    <property type="protein sequence ID" value="SDW02180.1"/>
    <property type="molecule type" value="Genomic_DNA"/>
</dbReference>
<dbReference type="AlphaFoldDB" id="A0A1L3Q0C9"/>
<sequence>MNRWEQKLRDIFQTEKKNSGEKTTQEMNVRFAELNMRDFFRHVVFPAYDDLKKEIEKYGRTVEVNVDDTGMNSASLTVYVSSGTKPHEQVEEFYFEIRGRAYQRGGFAFPQHADEEQPRIRKVEILLRNGTVDEYDIEDLTRENIIECFVAEYSKWINY</sequence>
<dbReference type="STRING" id="2177.BHR79_01640"/>
<keyword evidence="4" id="KW-1185">Reference proteome</keyword>
<dbReference type="OrthoDB" id="120773at2157"/>
<reference evidence="1 4" key="1">
    <citation type="submission" date="2016-10" db="EMBL/GenBank/DDBJ databases">
        <title>Methanohalophilus halophilus.</title>
        <authorList>
            <person name="L'haridon S."/>
        </authorList>
    </citation>
    <scope>NUCLEOTIDE SEQUENCE [LARGE SCALE GENOMIC DNA]</scope>
    <source>
        <strain evidence="1 4">Z-7982</strain>
    </source>
</reference>
<evidence type="ECO:0000313" key="5">
    <source>
        <dbReference type="Proteomes" id="UP000198669"/>
    </source>
</evidence>
<protein>
    <submittedName>
        <fullName evidence="1">Uncharacterized protein</fullName>
    </submittedName>
</protein>
<name>A0A1L3Q0C9_9EURY</name>
<dbReference type="KEGG" id="mhaz:BHR79_01640"/>
<dbReference type="EMBL" id="RJJG01000001">
    <property type="protein sequence ID" value="RNI10819.1"/>
    <property type="molecule type" value="Genomic_DNA"/>
</dbReference>
<evidence type="ECO:0000313" key="6">
    <source>
        <dbReference type="Proteomes" id="UP000267921"/>
    </source>
</evidence>
<dbReference type="Proteomes" id="UP000267921">
    <property type="component" value="Unassembled WGS sequence"/>
</dbReference>
<organism evidence="1 4">
    <name type="scientific">Methanohalophilus halophilus</name>
    <dbReference type="NCBI Taxonomy" id="2177"/>
    <lineage>
        <taxon>Archaea</taxon>
        <taxon>Methanobacteriati</taxon>
        <taxon>Methanobacteriota</taxon>
        <taxon>Stenosarchaea group</taxon>
        <taxon>Methanomicrobia</taxon>
        <taxon>Methanosarcinales</taxon>
        <taxon>Methanosarcinaceae</taxon>
        <taxon>Methanohalophilus</taxon>
    </lineage>
</organism>
<dbReference type="Proteomes" id="UP000198669">
    <property type="component" value="Unassembled WGS sequence"/>
</dbReference>
<dbReference type="RefSeq" id="WP_072560596.1">
    <property type="nucleotide sequence ID" value="NZ_CP017921.1"/>
</dbReference>
<gene>
    <name evidence="1" type="ORF">BHR79_01640</name>
    <name evidence="2" type="ORF">EFE40_01150</name>
    <name evidence="3" type="ORF">SAMN04515625_0151</name>
</gene>
<reference evidence="2 6" key="3">
    <citation type="submission" date="2018-10" db="EMBL/GenBank/DDBJ databases">
        <title>Cultivation of a novel Methanohalophilus strain from Kebrit Deep of the Red Sea and a genomic comparison of members of the genus Methanohalophilus.</title>
        <authorList>
            <person name="Guan Y."/>
            <person name="Ngugi D.K."/>
            <person name="Stingl U."/>
        </authorList>
    </citation>
    <scope>NUCLEOTIDE SEQUENCE [LARGE SCALE GENOMIC DNA]</scope>
    <source>
        <strain evidence="2 6">DSM 3094</strain>
    </source>
</reference>
<proteinExistence type="predicted"/>
<evidence type="ECO:0000313" key="1">
    <source>
        <dbReference type="EMBL" id="APH38313.1"/>
    </source>
</evidence>
<evidence type="ECO:0000313" key="4">
    <source>
        <dbReference type="Proteomes" id="UP000186879"/>
    </source>
</evidence>
<evidence type="ECO:0000313" key="2">
    <source>
        <dbReference type="EMBL" id="RNI10819.1"/>
    </source>
</evidence>
<dbReference type="GeneID" id="30582418"/>
<reference evidence="3 5" key="2">
    <citation type="submission" date="2016-10" db="EMBL/GenBank/DDBJ databases">
        <authorList>
            <person name="de Groot N.N."/>
        </authorList>
    </citation>
    <scope>NUCLEOTIDE SEQUENCE [LARGE SCALE GENOMIC DNA]</scope>
    <source>
        <strain evidence="3 5">Z-7982</strain>
    </source>
</reference>
<evidence type="ECO:0000313" key="3">
    <source>
        <dbReference type="EMBL" id="SDW02180.1"/>
    </source>
</evidence>
<dbReference type="EMBL" id="CP017921">
    <property type="protein sequence ID" value="APH38313.1"/>
    <property type="molecule type" value="Genomic_DNA"/>
</dbReference>
<accession>A0A1L3Q0C9</accession>